<dbReference type="PhylomeDB" id="Q55AT6"/>
<dbReference type="InterPro" id="IPR052014">
    <property type="entry name" value="Dictyostelium_Tiger"/>
</dbReference>
<evidence type="ECO:0000256" key="1">
    <source>
        <dbReference type="ARBA" id="ARBA00004370"/>
    </source>
</evidence>
<dbReference type="GO" id="GO:0016020">
    <property type="term" value="C:membrane"/>
    <property type="evidence" value="ECO:0007669"/>
    <property type="project" value="UniProtKB-SubCell"/>
</dbReference>
<evidence type="ECO:0000313" key="9">
    <source>
        <dbReference type="Proteomes" id="UP000002195"/>
    </source>
</evidence>
<feature type="domain" description="TgrO1-like immunoglobulin-like" evidence="7">
    <location>
        <begin position="126"/>
        <end position="189"/>
    </location>
</feature>
<organism evidence="8 9">
    <name type="scientific">Dictyostelium discoideum</name>
    <name type="common">Social amoeba</name>
    <dbReference type="NCBI Taxonomy" id="44689"/>
    <lineage>
        <taxon>Eukaryota</taxon>
        <taxon>Amoebozoa</taxon>
        <taxon>Evosea</taxon>
        <taxon>Eumycetozoa</taxon>
        <taxon>Dictyostelia</taxon>
        <taxon>Dictyosteliales</taxon>
        <taxon>Dictyosteliaceae</taxon>
        <taxon>Dictyostelium</taxon>
    </lineage>
</organism>
<evidence type="ECO:0000256" key="4">
    <source>
        <dbReference type="ARBA" id="ARBA00023180"/>
    </source>
</evidence>
<name>Q55AT6_DICDI</name>
<dbReference type="GeneID" id="8618065"/>
<evidence type="ECO:0000259" key="7">
    <source>
        <dbReference type="Pfam" id="PF24612"/>
    </source>
</evidence>
<dbReference type="Proteomes" id="UP000002195">
    <property type="component" value="Unassembled WGS sequence"/>
</dbReference>
<gene>
    <name evidence="8" type="primary">tgrK3</name>
    <name evidence="8" type="ORF">DDB_G0271654</name>
</gene>
<dbReference type="Pfam" id="PF01833">
    <property type="entry name" value="TIG"/>
    <property type="match status" value="1"/>
</dbReference>
<dbReference type="Gene3D" id="2.60.40.10">
    <property type="entry name" value="Immunoglobulins"/>
    <property type="match status" value="1"/>
</dbReference>
<dbReference type="VEuPathDB" id="AmoebaDB:DDB_G0271654"/>
<dbReference type="HOGENOM" id="CLU_978044_0_0_1"/>
<accession>Q55AT6</accession>
<dbReference type="PaxDb" id="44689-DDB0304782"/>
<dbReference type="InParanoid" id="Q55AT6"/>
<feature type="chain" id="PRO_5004249777" evidence="5">
    <location>
        <begin position="22"/>
        <end position="285"/>
    </location>
</feature>
<dbReference type="InterPro" id="IPR013783">
    <property type="entry name" value="Ig-like_fold"/>
</dbReference>
<evidence type="ECO:0000313" key="8">
    <source>
        <dbReference type="EMBL" id="EAL71691.1"/>
    </source>
</evidence>
<evidence type="ECO:0000256" key="5">
    <source>
        <dbReference type="SAM" id="SignalP"/>
    </source>
</evidence>
<dbReference type="SUPFAM" id="SSF81296">
    <property type="entry name" value="E set domains"/>
    <property type="match status" value="1"/>
</dbReference>
<sequence>MTLKTILFLTFLVLFFSTAYTIEKPWVTEVIYNETSLVFKYFKDQPYISRLVMYKDRETQYFDCTLIIDDHRYCVFHSDLPFSRLWGSLESMVCSRDVSSPKVDCLSYRIIDVSYVKPININFTRLPPTSGGDIVINGNFLRFVGGPNKLYNSISHSNPLEVKGDFSYPSFNCNSITVSFPPGSGPFEVYSIDRIGGEYLTSYEPPKISSFILDPSKQIITIDGDNFFTDSSLVQVYFDEILQQNISITISHTQIQVKHFIRTDPGPMSTRITVDQVSTQNNYMI</sequence>
<dbReference type="AlphaFoldDB" id="Q55AT6"/>
<evidence type="ECO:0000256" key="3">
    <source>
        <dbReference type="ARBA" id="ARBA00023136"/>
    </source>
</evidence>
<comment type="caution">
    <text evidence="8">The sequence shown here is derived from an EMBL/GenBank/DDBJ whole genome shotgun (WGS) entry which is preliminary data.</text>
</comment>
<keyword evidence="3" id="KW-0472">Membrane</keyword>
<feature type="domain" description="IPT/TIG" evidence="6">
    <location>
        <begin position="217"/>
        <end position="278"/>
    </location>
</feature>
<dbReference type="Pfam" id="PF24612">
    <property type="entry name" value="Ig_TgrO1"/>
    <property type="match status" value="1"/>
</dbReference>
<dbReference type="KEGG" id="ddi:DDB_G0271654"/>
<dbReference type="PANTHER" id="PTHR31341:SF4">
    <property type="entry name" value="IPT_TIG DOMAIN-CONTAINING PROTEIN-RELATED"/>
    <property type="match status" value="1"/>
</dbReference>
<keyword evidence="4" id="KW-0325">Glycoprotein</keyword>
<dbReference type="InterPro" id="IPR057594">
    <property type="entry name" value="TgrO1-like_Ig"/>
</dbReference>
<dbReference type="InterPro" id="IPR014756">
    <property type="entry name" value="Ig_E-set"/>
</dbReference>
<dbReference type="RefSeq" id="XP_645610.1">
    <property type="nucleotide sequence ID" value="XM_640518.1"/>
</dbReference>
<dbReference type="PANTHER" id="PTHR31341">
    <property type="entry name" value="IPT/TIG DOMAIN-CONTAINING PROTEIN-RELATED-RELATED"/>
    <property type="match status" value="1"/>
</dbReference>
<comment type="subcellular location">
    <subcellularLocation>
        <location evidence="1">Membrane</location>
    </subcellularLocation>
</comment>
<keyword evidence="9" id="KW-1185">Reference proteome</keyword>
<evidence type="ECO:0000256" key="2">
    <source>
        <dbReference type="ARBA" id="ARBA00022729"/>
    </source>
</evidence>
<proteinExistence type="predicted"/>
<protein>
    <submittedName>
        <fullName evidence="8">Immunoglobulin E-set domain-containing protein</fullName>
    </submittedName>
</protein>
<dbReference type="FunCoup" id="Q55AT6">
    <property type="interactions" value="877"/>
</dbReference>
<keyword evidence="2 5" id="KW-0732">Signal</keyword>
<feature type="signal peptide" evidence="5">
    <location>
        <begin position="1"/>
        <end position="21"/>
    </location>
</feature>
<reference evidence="8 9" key="1">
    <citation type="journal article" date="2005" name="Nature">
        <title>The genome of the social amoeba Dictyostelium discoideum.</title>
        <authorList>
            <consortium name="The Dictyostelium discoideum Sequencing Consortium"/>
            <person name="Eichinger L."/>
            <person name="Pachebat J.A."/>
            <person name="Glockner G."/>
            <person name="Rajandream M.A."/>
            <person name="Sucgang R."/>
            <person name="Berriman M."/>
            <person name="Song J."/>
            <person name="Olsen R."/>
            <person name="Szafranski K."/>
            <person name="Xu Q."/>
            <person name="Tunggal B."/>
            <person name="Kummerfeld S."/>
            <person name="Madera M."/>
            <person name="Konfortov B.A."/>
            <person name="Rivero F."/>
            <person name="Bankier A.T."/>
            <person name="Lehmann R."/>
            <person name="Hamlin N."/>
            <person name="Davies R."/>
            <person name="Gaudet P."/>
            <person name="Fey P."/>
            <person name="Pilcher K."/>
            <person name="Chen G."/>
            <person name="Saunders D."/>
            <person name="Sodergren E."/>
            <person name="Davis P."/>
            <person name="Kerhornou A."/>
            <person name="Nie X."/>
            <person name="Hall N."/>
            <person name="Anjard C."/>
            <person name="Hemphill L."/>
            <person name="Bason N."/>
            <person name="Farbrother P."/>
            <person name="Desany B."/>
            <person name="Just E."/>
            <person name="Morio T."/>
            <person name="Rost R."/>
            <person name="Churcher C."/>
            <person name="Cooper J."/>
            <person name="Haydock S."/>
            <person name="van Driessche N."/>
            <person name="Cronin A."/>
            <person name="Goodhead I."/>
            <person name="Muzny D."/>
            <person name="Mourier T."/>
            <person name="Pain A."/>
            <person name="Lu M."/>
            <person name="Harper D."/>
            <person name="Lindsay R."/>
            <person name="Hauser H."/>
            <person name="James K."/>
            <person name="Quiles M."/>
            <person name="Madan Babu M."/>
            <person name="Saito T."/>
            <person name="Buchrieser C."/>
            <person name="Wardroper A."/>
            <person name="Felder M."/>
            <person name="Thangavelu M."/>
            <person name="Johnson D."/>
            <person name="Knights A."/>
            <person name="Loulseged H."/>
            <person name="Mungall K."/>
            <person name="Oliver K."/>
            <person name="Price C."/>
            <person name="Quail M.A."/>
            <person name="Urushihara H."/>
            <person name="Hernandez J."/>
            <person name="Rabbinowitsch E."/>
            <person name="Steffen D."/>
            <person name="Sanders M."/>
            <person name="Ma J."/>
            <person name="Kohara Y."/>
            <person name="Sharp S."/>
            <person name="Simmonds M."/>
            <person name="Spiegler S."/>
            <person name="Tivey A."/>
            <person name="Sugano S."/>
            <person name="White B."/>
            <person name="Walker D."/>
            <person name="Woodward J."/>
            <person name="Winckler T."/>
            <person name="Tanaka Y."/>
            <person name="Shaulsky G."/>
            <person name="Schleicher M."/>
            <person name="Weinstock G."/>
            <person name="Rosenthal A."/>
            <person name="Cox E.C."/>
            <person name="Chisholm R.L."/>
            <person name="Gibbs R."/>
            <person name="Loomis W.F."/>
            <person name="Platzer M."/>
            <person name="Kay R.R."/>
            <person name="Williams J."/>
            <person name="Dear P.H."/>
            <person name="Noegel A.A."/>
            <person name="Barrell B."/>
            <person name="Kuspa A."/>
        </authorList>
    </citation>
    <scope>NUCLEOTIDE SEQUENCE [LARGE SCALE GENOMIC DNA]</scope>
    <source>
        <strain evidence="8 9">AX4</strain>
    </source>
</reference>
<dbReference type="dictyBase" id="DDB_G0271654">
    <property type="gene designation" value="tgrK3"/>
</dbReference>
<dbReference type="EMBL" id="AAFI02000006">
    <property type="protein sequence ID" value="EAL71691.1"/>
    <property type="molecule type" value="Genomic_DNA"/>
</dbReference>
<evidence type="ECO:0000259" key="6">
    <source>
        <dbReference type="Pfam" id="PF01833"/>
    </source>
</evidence>
<dbReference type="InterPro" id="IPR002909">
    <property type="entry name" value="IPT_dom"/>
</dbReference>